<protein>
    <submittedName>
        <fullName evidence="2">Isocitrate lyase/PEP mutase family protein</fullName>
    </submittedName>
</protein>
<name>A0ABS9RVP3_9GAMM</name>
<evidence type="ECO:0000313" key="2">
    <source>
        <dbReference type="EMBL" id="MCH4563880.1"/>
    </source>
</evidence>
<comment type="caution">
    <text evidence="2">The sequence shown here is derived from an EMBL/GenBank/DDBJ whole genome shotgun (WGS) entry which is preliminary data.</text>
</comment>
<keyword evidence="2" id="KW-0456">Lyase</keyword>
<accession>A0ABS9RVP3</accession>
<dbReference type="Proteomes" id="UP001202117">
    <property type="component" value="Unassembled WGS sequence"/>
</dbReference>
<dbReference type="CDD" id="cd00377">
    <property type="entry name" value="ICL_PEPM"/>
    <property type="match status" value="1"/>
</dbReference>
<sequence>MSLNIRELLSGHEVIAAPGVYDLISLRIAAQCGAKILYMTGYGTVGSHLGVPDAGIASYRDMLSRVQIMAPMAAEFGVPLIADGDTGYGGVINVAHTVRGYEAAGASAIQLEDQTFPKKCGHTLGRSVIPADEMATKIKVAVDSRKDDEFLVIARTDARTTLGLDEAIERMSLYAEAGADLLFLESPESVEELEIIGKSFNKPLVANMVEGGRTPLLDTASLGKLGFKLALFPAVGFLAAGYALEKAYKEVILNGNSPEKTELSSFEKFNSLMGFEDVWELEKKYQAK</sequence>
<keyword evidence="3" id="KW-1185">Reference proteome</keyword>
<dbReference type="EMBL" id="JAKVPY010000013">
    <property type="protein sequence ID" value="MCH4563880.1"/>
    <property type="molecule type" value="Genomic_DNA"/>
</dbReference>
<dbReference type="Pfam" id="PF13714">
    <property type="entry name" value="PEP_mutase"/>
    <property type="match status" value="1"/>
</dbReference>
<dbReference type="InterPro" id="IPR015813">
    <property type="entry name" value="Pyrv/PenolPyrv_kinase-like_dom"/>
</dbReference>
<evidence type="ECO:0000256" key="1">
    <source>
        <dbReference type="ARBA" id="ARBA00022723"/>
    </source>
</evidence>
<keyword evidence="1" id="KW-0479">Metal-binding</keyword>
<dbReference type="PANTHER" id="PTHR42905">
    <property type="entry name" value="PHOSPHOENOLPYRUVATE CARBOXYLASE"/>
    <property type="match status" value="1"/>
</dbReference>
<proteinExistence type="predicted"/>
<dbReference type="InterPro" id="IPR039556">
    <property type="entry name" value="ICL/PEPM"/>
</dbReference>
<evidence type="ECO:0000313" key="3">
    <source>
        <dbReference type="Proteomes" id="UP001202117"/>
    </source>
</evidence>
<gene>
    <name evidence="2" type="ORF">MKP05_12160</name>
</gene>
<dbReference type="Gene3D" id="3.20.20.60">
    <property type="entry name" value="Phosphoenolpyruvate-binding domains"/>
    <property type="match status" value="1"/>
</dbReference>
<dbReference type="PANTHER" id="PTHR42905:SF5">
    <property type="entry name" value="CARBOXYVINYL-CARBOXYPHOSPHONATE PHOSPHORYLMUTASE, CHLOROPLASTIC"/>
    <property type="match status" value="1"/>
</dbReference>
<dbReference type="GO" id="GO:0016829">
    <property type="term" value="F:lyase activity"/>
    <property type="evidence" value="ECO:0007669"/>
    <property type="project" value="UniProtKB-KW"/>
</dbReference>
<reference evidence="2 3" key="1">
    <citation type="submission" date="2022-02" db="EMBL/GenBank/DDBJ databases">
        <title>Halomonas fukangensis sp. nov., a halophilic bacterium isolated from a bulk soil of Kalidium foliatum at Fukang.</title>
        <authorList>
            <person name="Huang Y."/>
        </authorList>
    </citation>
    <scope>NUCLEOTIDE SEQUENCE [LARGE SCALE GENOMIC DNA]</scope>
    <source>
        <strain evidence="2 3">EGI 63088</strain>
    </source>
</reference>
<dbReference type="SUPFAM" id="SSF51621">
    <property type="entry name" value="Phosphoenolpyruvate/pyruvate domain"/>
    <property type="match status" value="1"/>
</dbReference>
<dbReference type="InterPro" id="IPR040442">
    <property type="entry name" value="Pyrv_kinase-like_dom_sf"/>
</dbReference>
<organism evidence="2 3">
    <name type="scientific">Halomonas flagellata</name>
    <dbReference type="NCBI Taxonomy" id="2920385"/>
    <lineage>
        <taxon>Bacteria</taxon>
        <taxon>Pseudomonadati</taxon>
        <taxon>Pseudomonadota</taxon>
        <taxon>Gammaproteobacteria</taxon>
        <taxon>Oceanospirillales</taxon>
        <taxon>Halomonadaceae</taxon>
        <taxon>Halomonas</taxon>
    </lineage>
</organism>
<dbReference type="RefSeq" id="WP_240568512.1">
    <property type="nucleotide sequence ID" value="NZ_JAKVPY010000013.1"/>
</dbReference>